<evidence type="ECO:0000256" key="2">
    <source>
        <dbReference type="ARBA" id="ARBA00022737"/>
    </source>
</evidence>
<evidence type="ECO:0000256" key="4">
    <source>
        <dbReference type="ARBA" id="ARBA00022833"/>
    </source>
</evidence>
<feature type="compositionally biased region" description="Polar residues" evidence="6">
    <location>
        <begin position="1573"/>
        <end position="1585"/>
    </location>
</feature>
<evidence type="ECO:0000313" key="9">
    <source>
        <dbReference type="EMBL" id="KAG8231267.1"/>
    </source>
</evidence>
<feature type="compositionally biased region" description="Polar residues" evidence="6">
    <location>
        <begin position="606"/>
        <end position="641"/>
    </location>
</feature>
<evidence type="ECO:0000256" key="1">
    <source>
        <dbReference type="ARBA" id="ARBA00022723"/>
    </source>
</evidence>
<dbReference type="PROSITE" id="PS50016">
    <property type="entry name" value="ZF_PHD_2"/>
    <property type="match status" value="1"/>
</dbReference>
<dbReference type="CDD" id="cd15505">
    <property type="entry name" value="PHD_ING"/>
    <property type="match status" value="1"/>
</dbReference>
<feature type="region of interest" description="Disordered" evidence="6">
    <location>
        <begin position="94"/>
        <end position="128"/>
    </location>
</feature>
<reference evidence="9" key="1">
    <citation type="submission" date="2013-04" db="EMBL/GenBank/DDBJ databases">
        <authorList>
            <person name="Qu J."/>
            <person name="Murali S.C."/>
            <person name="Bandaranaike D."/>
            <person name="Bellair M."/>
            <person name="Blankenburg K."/>
            <person name="Chao H."/>
            <person name="Dinh H."/>
            <person name="Doddapaneni H."/>
            <person name="Downs B."/>
            <person name="Dugan-Rocha S."/>
            <person name="Elkadiri S."/>
            <person name="Gnanaolivu R.D."/>
            <person name="Hernandez B."/>
            <person name="Javaid M."/>
            <person name="Jayaseelan J.C."/>
            <person name="Lee S."/>
            <person name="Li M."/>
            <person name="Ming W."/>
            <person name="Munidasa M."/>
            <person name="Muniz J."/>
            <person name="Nguyen L."/>
            <person name="Ongeri F."/>
            <person name="Osuji N."/>
            <person name="Pu L.-L."/>
            <person name="Puazo M."/>
            <person name="Qu C."/>
            <person name="Quiroz J."/>
            <person name="Raj R."/>
            <person name="Weissenberger G."/>
            <person name="Xin Y."/>
            <person name="Zou X."/>
            <person name="Han Y."/>
            <person name="Richards S."/>
            <person name="Worley K."/>
            <person name="Muzny D."/>
            <person name="Gibbs R."/>
        </authorList>
    </citation>
    <scope>NUCLEOTIDE SEQUENCE</scope>
    <source>
        <strain evidence="9">Sampled in the wild</strain>
    </source>
</reference>
<feature type="region of interest" description="Disordered" evidence="6">
    <location>
        <begin position="322"/>
        <end position="397"/>
    </location>
</feature>
<keyword evidence="4" id="KW-0862">Zinc</keyword>
<feature type="compositionally biased region" description="Basic and acidic residues" evidence="6">
    <location>
        <begin position="29"/>
        <end position="39"/>
    </location>
</feature>
<evidence type="ECO:0000259" key="8">
    <source>
        <dbReference type="PROSITE" id="PS50157"/>
    </source>
</evidence>
<keyword evidence="1" id="KW-0479">Metal-binding</keyword>
<gene>
    <name evidence="9" type="ORF">J437_LFUL011121</name>
</gene>
<dbReference type="SMART" id="SM00249">
    <property type="entry name" value="PHD"/>
    <property type="match status" value="1"/>
</dbReference>
<keyword evidence="2" id="KW-0677">Repeat</keyword>
<feature type="domain" description="C2H2-type" evidence="8">
    <location>
        <begin position="1067"/>
        <end position="1091"/>
    </location>
</feature>
<feature type="compositionally biased region" description="Basic residues" evidence="6">
    <location>
        <begin position="1391"/>
        <end position="1403"/>
    </location>
</feature>
<feature type="region of interest" description="Disordered" evidence="6">
    <location>
        <begin position="1787"/>
        <end position="1889"/>
    </location>
</feature>
<dbReference type="InterPro" id="IPR019787">
    <property type="entry name" value="Znf_PHD-finger"/>
</dbReference>
<accession>A0A8K0KBD4</accession>
<feature type="compositionally biased region" description="Basic and acidic residues" evidence="6">
    <location>
        <begin position="644"/>
        <end position="670"/>
    </location>
</feature>
<feature type="compositionally biased region" description="Low complexity" evidence="6">
    <location>
        <begin position="1404"/>
        <end position="1458"/>
    </location>
</feature>
<feature type="compositionally biased region" description="Polar residues" evidence="6">
    <location>
        <begin position="1664"/>
        <end position="1674"/>
    </location>
</feature>
<feature type="region of interest" description="Disordered" evidence="6">
    <location>
        <begin position="1"/>
        <end position="39"/>
    </location>
</feature>
<feature type="compositionally biased region" description="Acidic residues" evidence="6">
    <location>
        <begin position="578"/>
        <end position="588"/>
    </location>
</feature>
<dbReference type="InterPro" id="IPR013087">
    <property type="entry name" value="Znf_C2H2_type"/>
</dbReference>
<dbReference type="Proteomes" id="UP000792457">
    <property type="component" value="Unassembled WGS sequence"/>
</dbReference>
<feature type="compositionally biased region" description="Polar residues" evidence="6">
    <location>
        <begin position="101"/>
        <end position="115"/>
    </location>
</feature>
<dbReference type="OrthoDB" id="5411773at2759"/>
<name>A0A8K0KBD4_LADFU</name>
<dbReference type="EMBL" id="KZ308545">
    <property type="protein sequence ID" value="KAG8231267.1"/>
    <property type="molecule type" value="Genomic_DNA"/>
</dbReference>
<dbReference type="FunFam" id="3.30.160.60:FF:002343">
    <property type="entry name" value="Zinc finger protein 33A"/>
    <property type="match status" value="1"/>
</dbReference>
<feature type="compositionally biased region" description="Polar residues" evidence="6">
    <location>
        <begin position="682"/>
        <end position="711"/>
    </location>
</feature>
<feature type="region of interest" description="Disordered" evidence="6">
    <location>
        <begin position="1331"/>
        <end position="1543"/>
    </location>
</feature>
<feature type="region of interest" description="Disordered" evidence="6">
    <location>
        <begin position="1655"/>
        <end position="1674"/>
    </location>
</feature>
<dbReference type="InterPro" id="IPR036236">
    <property type="entry name" value="Znf_C2H2_sf"/>
</dbReference>
<sequence>MEVDNCATSPKPMNNGEPQDDGDDFVNESPRREDSIAHIKDESIEEVAVEEKILEPLHIADCEKISSEVTKQPKTSKGTPIKRSKKAIPMISSNDQHKRISSQVEGSRVSGSLGTIRTRRKPQRKKETNFVSNNRGNVSKRIDQSPKPLTVAAPLTCAEYAQCLGLQPAVKFKCHKCGETNFASIGMLRDHQADCSGVVDNTSEEAESCASLATSGSNLLITQQLILCSACDIYFDSFHSLFLHMQSVHRRHICLFCLKVFSRAERLASHIVSTHGASEASHPSADAFRSSRQSPCLLLCCTCERIFSDGDEFFDHSCRSGGMAGSSSDDVGRSLGGGGGSGRNESSSGDKCGGSGGPDKSCFPETSGEAGFRNSNLSQGTVELDSDSTVNDSSSSCQLDKRVEDVKALGPKDNILVVVFEKSEQNSDDILMRIECKDHLEADSEDIAIPEEDVGSDKDVPDDLISQESRQTSSVKEENDNFDDVNLLQEESDSRITETVMNQREEDRKSPKLENGPKGDVDTCSKSGIDEEDSGQKETNVEEVMEGLDEHEKQMENDVSSEEMAGKDIDNDQSLSEMSEDSQEDENEEKFSTICCRGEGEISEDNALSKSQDSSVKYESDSQSCSENIVSNVNGTANVSESPKLLREDSDLPEKSDTLNESNDDKRSQPDDEIDSDEKVSNEVQTNNEVQSQQNGIISSPSVVNTSNEMNDTIEDSGGIQLAGEEVPLTVLQLEKDLEDHSIQDLLKEAVKATCFSCVYCTHAKKIAVNGKQLAYHLLAEHRFQPIVSSTTKNEDCDTDALDSGHICVENFDEDKSANDNFVKKDSVSDLTVDRKAIVEFVDMLKSNLTKLEGTCFNSDSYDNSDTSASKVFCKTYECFQCRFSTGLHKELYIHNRKMHQKTNLLCIMCKCTFYSYSELLCHLCPGVYVPNERPKFRCCFCSADSLPSAFRFMVHLRKRHHACDVCLEVTGDQQRLSGHVWKHKLNHLCYRCDIAYRNKPDITKHLFWKHGTESVLCKRCLQKKWPHVYHFCVPPAVFTCEECGSTFSRAVALRVHRRLHLGEAPHACPECGQHFISKRLVTRHQEIKHSDLSVKQAALSDSENPAVSPKLQPGEGSLVQNDPDDAGDKKESETSPDDVVLSHQKSEDNVEKVAAAAGYPSGSDEASFERHKSNNEDNCEDKKDPKVVAEPQVESQAASLEKEAKPTIKVVDVMDLPPLNLSSESDDSDEENPPSKSEAMDESLGTKDDGEEEKQNEANCSSQPEEEEDTKPVEVVDGIWDNFKTYAAGLEVPKSEAGETVSEVSKGALMSEDIGLVARIIKAEHDYCFPHENEEENVEKVEEESHKKEEDTAKDKDQEDEFDHNYCSNNSKTDGGEVAQSFEVQETSPKKHPKSPKKRKKTGSGSSSSDASDSSDSDGSSCSCGTNCSCSSGSSSSASSSSGSGSESSASESGAARSSRREKKKESKRKRHVASGSRQEDKVGSQGEGEVQSPGSVKDGSSRVDAVMAEEEPPPLREVMIRESDLETDESETDEDFYDEQPRRFHANSAAVNFARLAAGNSPAAVPLDDSTLPSPATSVQSPASRPVSPTLAQAWRPTQPTPSTPVPPPPPPIPVVEPEVKNSFDIIPEGFTPLIQPKKRGRKRKRPHLPTKLARKQADNVKCSSDPNSVPNLSLKVGKNVKRNKVVPQQSYKNTPPIHVHSVHNSSGGMLNSSILHSVSEPSTPASIMEGDDGLRLSKRKRVPKRFYGDSSDEEAESVSGNTSAGGGGFSGSSKFSFVLNQSGKIPKKKKSSLGPASSSHYPRESTGRTSVDEMPHLQRPAYQYQDDVDDQGISMSSDRDEDESQNGRSEAESDAWSEDDSRNKDGPSCPLPSVSSPRPVNQMPGESVGANTGSLYCYCQCPYDEVSEMIACDGKKCAIEWFHFECVGIMVPPKGKWYCPDCRKRCGSSGRTSDHLSGT</sequence>
<dbReference type="Gene3D" id="3.30.40.10">
    <property type="entry name" value="Zinc/RING finger domain, C3HC4 (zinc finger)"/>
    <property type="match status" value="1"/>
</dbReference>
<feature type="compositionally biased region" description="Low complexity" evidence="6">
    <location>
        <begin position="387"/>
        <end position="396"/>
    </location>
</feature>
<dbReference type="GO" id="GO:0005634">
    <property type="term" value="C:nucleus"/>
    <property type="evidence" value="ECO:0007669"/>
    <property type="project" value="TreeGrafter"/>
</dbReference>
<dbReference type="InterPro" id="IPR013083">
    <property type="entry name" value="Znf_RING/FYVE/PHD"/>
</dbReference>
<dbReference type="Gene3D" id="3.30.160.60">
    <property type="entry name" value="Classic Zinc Finger"/>
    <property type="match status" value="1"/>
</dbReference>
<evidence type="ECO:0000259" key="7">
    <source>
        <dbReference type="PROSITE" id="PS50016"/>
    </source>
</evidence>
<feature type="domain" description="PHD-type" evidence="7">
    <location>
        <begin position="1897"/>
        <end position="1948"/>
    </location>
</feature>
<feature type="region of interest" description="Disordered" evidence="6">
    <location>
        <begin position="1093"/>
        <end position="1276"/>
    </location>
</feature>
<dbReference type="InterPro" id="IPR001965">
    <property type="entry name" value="Znf_PHD"/>
</dbReference>
<feature type="compositionally biased region" description="Polar residues" evidence="6">
    <location>
        <begin position="1"/>
        <end position="12"/>
    </location>
</feature>
<evidence type="ECO:0000256" key="6">
    <source>
        <dbReference type="SAM" id="MobiDB-lite"/>
    </source>
</evidence>
<dbReference type="SMART" id="SM00355">
    <property type="entry name" value="ZnF_C2H2"/>
    <property type="match status" value="10"/>
</dbReference>
<proteinExistence type="predicted"/>
<dbReference type="PANTHER" id="PTHR24379">
    <property type="entry name" value="KRAB AND ZINC FINGER DOMAIN-CONTAINING"/>
    <property type="match status" value="1"/>
</dbReference>
<dbReference type="InterPro" id="IPR011011">
    <property type="entry name" value="Znf_FYVE_PHD"/>
</dbReference>
<feature type="region of interest" description="Disordered" evidence="6">
    <location>
        <begin position="440"/>
        <end position="712"/>
    </location>
</feature>
<dbReference type="SUPFAM" id="SSF57667">
    <property type="entry name" value="beta-beta-alpha zinc fingers"/>
    <property type="match status" value="1"/>
</dbReference>
<feature type="domain" description="C2H2-type" evidence="8">
    <location>
        <begin position="252"/>
        <end position="280"/>
    </location>
</feature>
<feature type="compositionally biased region" description="Polar residues" evidence="6">
    <location>
        <begin position="1717"/>
        <end position="1728"/>
    </location>
</feature>
<feature type="region of interest" description="Disordered" evidence="6">
    <location>
        <begin position="1717"/>
        <end position="1775"/>
    </location>
</feature>
<evidence type="ECO:0000313" key="10">
    <source>
        <dbReference type="Proteomes" id="UP000792457"/>
    </source>
</evidence>
<keyword evidence="3 5" id="KW-0863">Zinc-finger</keyword>
<feature type="region of interest" description="Disordered" evidence="6">
    <location>
        <begin position="1563"/>
        <end position="1620"/>
    </location>
</feature>
<reference evidence="9" key="2">
    <citation type="submission" date="2017-10" db="EMBL/GenBank/DDBJ databases">
        <title>Ladona fulva Genome sequencing and assembly.</title>
        <authorList>
            <person name="Murali S."/>
            <person name="Richards S."/>
            <person name="Bandaranaike D."/>
            <person name="Bellair M."/>
            <person name="Blankenburg K."/>
            <person name="Chao H."/>
            <person name="Dinh H."/>
            <person name="Doddapaneni H."/>
            <person name="Dugan-Rocha S."/>
            <person name="Elkadiri S."/>
            <person name="Gnanaolivu R."/>
            <person name="Hernandez B."/>
            <person name="Skinner E."/>
            <person name="Javaid M."/>
            <person name="Lee S."/>
            <person name="Li M."/>
            <person name="Ming W."/>
            <person name="Munidasa M."/>
            <person name="Muniz J."/>
            <person name="Nguyen L."/>
            <person name="Hughes D."/>
            <person name="Osuji N."/>
            <person name="Pu L.-L."/>
            <person name="Puazo M."/>
            <person name="Qu C."/>
            <person name="Quiroz J."/>
            <person name="Raj R."/>
            <person name="Weissenberger G."/>
            <person name="Xin Y."/>
            <person name="Zou X."/>
            <person name="Han Y."/>
            <person name="Worley K."/>
            <person name="Muzny D."/>
            <person name="Gibbs R."/>
        </authorList>
    </citation>
    <scope>NUCLEOTIDE SEQUENCE</scope>
    <source>
        <strain evidence="9">Sampled in the wild</strain>
    </source>
</reference>
<feature type="compositionally biased region" description="Basic and acidic residues" evidence="6">
    <location>
        <begin position="1804"/>
        <end position="1819"/>
    </location>
</feature>
<feature type="compositionally biased region" description="Basic and acidic residues" evidence="6">
    <location>
        <begin position="503"/>
        <end position="523"/>
    </location>
</feature>
<protein>
    <submittedName>
        <fullName evidence="9">Uncharacterized protein</fullName>
    </submittedName>
</protein>
<dbReference type="GO" id="GO:0000977">
    <property type="term" value="F:RNA polymerase II transcription regulatory region sequence-specific DNA binding"/>
    <property type="evidence" value="ECO:0007669"/>
    <property type="project" value="TreeGrafter"/>
</dbReference>
<dbReference type="InterPro" id="IPR019786">
    <property type="entry name" value="Zinc_finger_PHD-type_CS"/>
</dbReference>
<comment type="caution">
    <text evidence="9">The sequence shown here is derived from an EMBL/GenBank/DDBJ whole genome shotgun (WGS) entry which is preliminary data.</text>
</comment>
<feature type="compositionally biased region" description="Basic and acidic residues" evidence="6">
    <location>
        <begin position="1245"/>
        <end position="1257"/>
    </location>
</feature>
<evidence type="ECO:0000256" key="5">
    <source>
        <dbReference type="PROSITE-ProRule" id="PRU00042"/>
    </source>
</evidence>
<dbReference type="PANTHER" id="PTHR24379:SF127">
    <property type="entry name" value="BLOODY FINGERS-RELATED"/>
    <property type="match status" value="1"/>
</dbReference>
<evidence type="ECO:0000256" key="3">
    <source>
        <dbReference type="ARBA" id="ARBA00022771"/>
    </source>
</evidence>
<dbReference type="PROSITE" id="PS50157">
    <property type="entry name" value="ZINC_FINGER_C2H2_2"/>
    <property type="match status" value="3"/>
</dbReference>
<dbReference type="GO" id="GO:0000981">
    <property type="term" value="F:DNA-binding transcription factor activity, RNA polymerase II-specific"/>
    <property type="evidence" value="ECO:0007669"/>
    <property type="project" value="TreeGrafter"/>
</dbReference>
<organism evidence="9 10">
    <name type="scientific">Ladona fulva</name>
    <name type="common">Scarce chaser dragonfly</name>
    <name type="synonym">Libellula fulva</name>
    <dbReference type="NCBI Taxonomy" id="123851"/>
    <lineage>
        <taxon>Eukaryota</taxon>
        <taxon>Metazoa</taxon>
        <taxon>Ecdysozoa</taxon>
        <taxon>Arthropoda</taxon>
        <taxon>Hexapoda</taxon>
        <taxon>Insecta</taxon>
        <taxon>Pterygota</taxon>
        <taxon>Palaeoptera</taxon>
        <taxon>Odonata</taxon>
        <taxon>Epiprocta</taxon>
        <taxon>Anisoptera</taxon>
        <taxon>Libelluloidea</taxon>
        <taxon>Libellulidae</taxon>
        <taxon>Ladona</taxon>
    </lineage>
</organism>
<feature type="compositionally biased region" description="Basic residues" evidence="6">
    <location>
        <begin position="1459"/>
        <end position="1474"/>
    </location>
</feature>
<feature type="compositionally biased region" description="Basic and acidic residues" evidence="6">
    <location>
        <begin position="1168"/>
        <end position="1188"/>
    </location>
</feature>
<feature type="compositionally biased region" description="Pro residues" evidence="6">
    <location>
        <begin position="1601"/>
        <end position="1617"/>
    </location>
</feature>
<keyword evidence="10" id="KW-1185">Reference proteome</keyword>
<feature type="compositionally biased region" description="Acidic residues" evidence="6">
    <location>
        <begin position="443"/>
        <end position="454"/>
    </location>
</feature>
<dbReference type="GO" id="GO:0008270">
    <property type="term" value="F:zinc ion binding"/>
    <property type="evidence" value="ECO:0007669"/>
    <property type="project" value="UniProtKB-KW"/>
</dbReference>
<dbReference type="PROSITE" id="PS01359">
    <property type="entry name" value="ZF_PHD_1"/>
    <property type="match status" value="1"/>
</dbReference>
<dbReference type="SUPFAM" id="SSF57903">
    <property type="entry name" value="FYVE/PHD zinc finger"/>
    <property type="match status" value="1"/>
</dbReference>
<feature type="compositionally biased region" description="Basic and acidic residues" evidence="6">
    <location>
        <begin position="1331"/>
        <end position="1358"/>
    </location>
</feature>
<feature type="compositionally biased region" description="Acidic residues" evidence="6">
    <location>
        <begin position="1527"/>
        <end position="1540"/>
    </location>
</feature>
<feature type="domain" description="C2H2-type" evidence="8">
    <location>
        <begin position="1039"/>
        <end position="1066"/>
    </location>
</feature>
<dbReference type="PROSITE" id="PS00028">
    <property type="entry name" value="ZINC_FINGER_C2H2_1"/>
    <property type="match status" value="5"/>
</dbReference>